<feature type="transmembrane region" description="Helical" evidence="1">
    <location>
        <begin position="12"/>
        <end position="34"/>
    </location>
</feature>
<gene>
    <name evidence="2" type="ORF">H9W90_04535</name>
</gene>
<feature type="transmembrane region" description="Helical" evidence="1">
    <location>
        <begin position="181"/>
        <end position="200"/>
    </location>
</feature>
<evidence type="ECO:0000313" key="2">
    <source>
        <dbReference type="EMBL" id="QNM86397.1"/>
    </source>
</evidence>
<evidence type="ECO:0000256" key="1">
    <source>
        <dbReference type="SAM" id="Phobius"/>
    </source>
</evidence>
<dbReference type="Proteomes" id="UP000515808">
    <property type="component" value="Chromosome"/>
</dbReference>
<organism evidence="2 3">
    <name type="scientific">Polaribacter pectinis</name>
    <dbReference type="NCBI Taxonomy" id="2738844"/>
    <lineage>
        <taxon>Bacteria</taxon>
        <taxon>Pseudomonadati</taxon>
        <taxon>Bacteroidota</taxon>
        <taxon>Flavobacteriia</taxon>
        <taxon>Flavobacteriales</taxon>
        <taxon>Flavobacteriaceae</taxon>
    </lineage>
</organism>
<keyword evidence="1" id="KW-0812">Transmembrane</keyword>
<dbReference type="KEGG" id="ppec:H9W90_04535"/>
<name>A0A7G9LCP8_9FLAO</name>
<keyword evidence="1" id="KW-0472">Membrane</keyword>
<reference evidence="2 3" key="1">
    <citation type="submission" date="2020-08" db="EMBL/GenBank/DDBJ databases">
        <title>Polaribacter sp. L12M9 isolated from gut of the Korean scallop.</title>
        <authorList>
            <person name="Jeong Y.S."/>
        </authorList>
    </citation>
    <scope>NUCLEOTIDE SEQUENCE [LARGE SCALE GENOMIC DNA]</scope>
    <source>
        <strain evidence="2 3">L12M9</strain>
    </source>
</reference>
<proteinExistence type="predicted"/>
<accession>A0A7G9LCP8</accession>
<dbReference type="RefSeq" id="WP_187483278.1">
    <property type="nucleotide sequence ID" value="NZ_CP060695.1"/>
</dbReference>
<evidence type="ECO:0008006" key="4">
    <source>
        <dbReference type="Google" id="ProtNLM"/>
    </source>
</evidence>
<protein>
    <recommendedName>
        <fullName evidence="4">PH domain-containing protein</fullName>
    </recommendedName>
</protein>
<feature type="transmembrane region" description="Helical" evidence="1">
    <location>
        <begin position="46"/>
        <end position="71"/>
    </location>
</feature>
<keyword evidence="3" id="KW-1185">Reference proteome</keyword>
<sequence>MRNDKLTFKPSIKSVTFGIVGIIFFGAFTFIMLSNKWTVNEETNEIVGSIIMWIITLIFLFFTLSNLVWLLNTKIIKLNSRELQIIKPLIFLYKSIYIKDIKKVYQKKYKIKSSFKGQSLNVYDGLKTIVVLKNEKEIYINSFDTIDYNKFNRAIKQLISSKSNNEFEPEDISTLNKWNGVGWLVFAIFTALIIIWAFIIKPRT</sequence>
<keyword evidence="1" id="KW-1133">Transmembrane helix</keyword>
<evidence type="ECO:0000313" key="3">
    <source>
        <dbReference type="Proteomes" id="UP000515808"/>
    </source>
</evidence>
<dbReference type="AlphaFoldDB" id="A0A7G9LCP8"/>
<dbReference type="EMBL" id="CP060695">
    <property type="protein sequence ID" value="QNM86397.1"/>
    <property type="molecule type" value="Genomic_DNA"/>
</dbReference>